<protein>
    <submittedName>
        <fullName evidence="2">Uncharacterized protein</fullName>
    </submittedName>
</protein>
<gene>
    <name evidence="2" type="ORF">COEREDRAFT_6758</name>
</gene>
<proteinExistence type="predicted"/>
<dbReference type="OrthoDB" id="5581507at2759"/>
<feature type="signal peptide" evidence="1">
    <location>
        <begin position="1"/>
        <end position="19"/>
    </location>
</feature>
<reference evidence="2 3" key="1">
    <citation type="journal article" date="2015" name="Genome Biol. Evol.">
        <title>Phylogenomic analyses indicate that early fungi evolved digesting cell walls of algal ancestors of land plants.</title>
        <authorList>
            <person name="Chang Y."/>
            <person name="Wang S."/>
            <person name="Sekimoto S."/>
            <person name="Aerts A.L."/>
            <person name="Choi C."/>
            <person name="Clum A."/>
            <person name="LaButti K.M."/>
            <person name="Lindquist E.A."/>
            <person name="Yee Ngan C."/>
            <person name="Ohm R.A."/>
            <person name="Salamov A.A."/>
            <person name="Grigoriev I.V."/>
            <person name="Spatafora J.W."/>
            <person name="Berbee M.L."/>
        </authorList>
    </citation>
    <scope>NUCLEOTIDE SEQUENCE [LARGE SCALE GENOMIC DNA]</scope>
    <source>
        <strain evidence="2 3">NRRL 1564</strain>
    </source>
</reference>
<keyword evidence="3" id="KW-1185">Reference proteome</keyword>
<name>A0A2G5BG91_COERN</name>
<dbReference type="AlphaFoldDB" id="A0A2G5BG91"/>
<evidence type="ECO:0000313" key="3">
    <source>
        <dbReference type="Proteomes" id="UP000242474"/>
    </source>
</evidence>
<keyword evidence="1" id="KW-0732">Signal</keyword>
<organism evidence="2 3">
    <name type="scientific">Coemansia reversa (strain ATCC 12441 / NRRL 1564)</name>
    <dbReference type="NCBI Taxonomy" id="763665"/>
    <lineage>
        <taxon>Eukaryota</taxon>
        <taxon>Fungi</taxon>
        <taxon>Fungi incertae sedis</taxon>
        <taxon>Zoopagomycota</taxon>
        <taxon>Kickxellomycotina</taxon>
        <taxon>Kickxellomycetes</taxon>
        <taxon>Kickxellales</taxon>
        <taxon>Kickxellaceae</taxon>
        <taxon>Coemansia</taxon>
    </lineage>
</organism>
<dbReference type="Proteomes" id="UP000242474">
    <property type="component" value="Unassembled WGS sequence"/>
</dbReference>
<accession>A0A2G5BG91</accession>
<evidence type="ECO:0000256" key="1">
    <source>
        <dbReference type="SAM" id="SignalP"/>
    </source>
</evidence>
<feature type="chain" id="PRO_5013680265" evidence="1">
    <location>
        <begin position="20"/>
        <end position="125"/>
    </location>
</feature>
<dbReference type="EMBL" id="KZ303491">
    <property type="protein sequence ID" value="PIA18013.1"/>
    <property type="molecule type" value="Genomic_DNA"/>
</dbReference>
<sequence>MECCLVFVFVLASSLPANGLPLLQKTFVLVDEITISSAHDALQRTTDDLDAAFGVLHDLADSLDPQNGWSRNMDITNKRNWHALDRITTSLESLIDHNDPRTMSGPNNNILTIISLINEISNSLY</sequence>
<evidence type="ECO:0000313" key="2">
    <source>
        <dbReference type="EMBL" id="PIA18013.1"/>
    </source>
</evidence>